<gene>
    <name evidence="1" type="ORF">EV421DRAFT_1739473</name>
</gene>
<proteinExistence type="predicted"/>
<reference evidence="1" key="1">
    <citation type="submission" date="2023-06" db="EMBL/GenBank/DDBJ databases">
        <authorList>
            <consortium name="Lawrence Berkeley National Laboratory"/>
            <person name="Ahrendt S."/>
            <person name="Sahu N."/>
            <person name="Indic B."/>
            <person name="Wong-Bajracharya J."/>
            <person name="Merenyi Z."/>
            <person name="Ke H.-M."/>
            <person name="Monk M."/>
            <person name="Kocsube S."/>
            <person name="Drula E."/>
            <person name="Lipzen A."/>
            <person name="Balint B."/>
            <person name="Henrissat B."/>
            <person name="Andreopoulos B."/>
            <person name="Martin F.M."/>
            <person name="Harder C.B."/>
            <person name="Rigling D."/>
            <person name="Ford K.L."/>
            <person name="Foster G.D."/>
            <person name="Pangilinan J."/>
            <person name="Papanicolaou A."/>
            <person name="Barry K."/>
            <person name="LaButti K."/>
            <person name="Viragh M."/>
            <person name="Koriabine M."/>
            <person name="Yan M."/>
            <person name="Riley R."/>
            <person name="Champramary S."/>
            <person name="Plett K.L."/>
            <person name="Tsai I.J."/>
            <person name="Slot J."/>
            <person name="Sipos G."/>
            <person name="Plett J."/>
            <person name="Nagy L.G."/>
            <person name="Grigoriev I.V."/>
        </authorList>
    </citation>
    <scope>NUCLEOTIDE SEQUENCE</scope>
    <source>
        <strain evidence="1">FPL87.14</strain>
    </source>
</reference>
<dbReference type="AlphaFoldDB" id="A0AA39J956"/>
<protein>
    <submittedName>
        <fullName evidence="1">Uncharacterized protein</fullName>
    </submittedName>
</protein>
<accession>A0AA39J956</accession>
<name>A0AA39J956_9AGAR</name>
<keyword evidence="2" id="KW-1185">Reference proteome</keyword>
<evidence type="ECO:0000313" key="1">
    <source>
        <dbReference type="EMBL" id="KAK0436513.1"/>
    </source>
</evidence>
<sequence length="805" mass="89507">MIGGSAWCSPVPGANAGRIRDLTLIVSTSSCAYWDQLPGKINHFHVAVGVGRLGNAISKLGTSFWISREVWRRVRGWEHIPTVLAGCVIRDVVWGINASPLDAGEVQYTPQHAILATLAAESCGLGGHRTMLPRSFVEDIESIQLSRILNGDCLTYFWRGDPNFTGICRVHCIVKSGVTCESRALLSALRRRKREIRARLKGRWVHWVVQWREHSHTFHTSTHKMAKAFNACTGEQALCLHYDAFSVLDELFDNQRDMGRVNDGIDDRVFFRAQNHVQCGNISWGTQERTQPYKAAYIHTSLVGNGRIAKAALKQLSSANIDASGPRRRDTISPQFSMERNRMLSPRVSWTLRTSKDQMSVLLCESSYPPGERSMYGKKVAACITQTYSCVLTNATHINYASKTSGLVPIPSAVSWRSMAHTATKAFYLSDSSFPGSTSAGQEVLESCLVSQWSVLYSSKQPGLEDTYLLQQANALFVASLRSKTSTEHHAGIFFGVDFYELLPPRLGTTIMYCIEISQTVSLEQLLFGKVKKYRKSEKWFTPNRRQRVVRRCILPGMQAFIYAISMGIFSTGMAGESEVTAVDNENVFYNEQVVHNSQSLLCHNPHLNTVGESARIDAPKCARKANATMKAAYDARAVQDPVPQCSLSPSGCSSKEPAVMNVKRITRVGKTNALEIQTRRKYLTRQTKALPLSNNAPLVPPIPPTDIFPKLSAEAKALQDKFNSFIQGTSIGEYAESLLRAYFKSNSKRQGQISVFVDPLQDLYELRDAYTKIQDQSLAAEGLSYKQVVLSPRSSSGWKIFGVA</sequence>
<comment type="caution">
    <text evidence="1">The sequence shown here is derived from an EMBL/GenBank/DDBJ whole genome shotgun (WGS) entry which is preliminary data.</text>
</comment>
<evidence type="ECO:0000313" key="2">
    <source>
        <dbReference type="Proteomes" id="UP001175226"/>
    </source>
</evidence>
<dbReference type="EMBL" id="JAUEPT010000054">
    <property type="protein sequence ID" value="KAK0436513.1"/>
    <property type="molecule type" value="Genomic_DNA"/>
</dbReference>
<organism evidence="1 2">
    <name type="scientific">Armillaria borealis</name>
    <dbReference type="NCBI Taxonomy" id="47425"/>
    <lineage>
        <taxon>Eukaryota</taxon>
        <taxon>Fungi</taxon>
        <taxon>Dikarya</taxon>
        <taxon>Basidiomycota</taxon>
        <taxon>Agaricomycotina</taxon>
        <taxon>Agaricomycetes</taxon>
        <taxon>Agaricomycetidae</taxon>
        <taxon>Agaricales</taxon>
        <taxon>Marasmiineae</taxon>
        <taxon>Physalacriaceae</taxon>
        <taxon>Armillaria</taxon>
    </lineage>
</organism>
<dbReference type="Proteomes" id="UP001175226">
    <property type="component" value="Unassembled WGS sequence"/>
</dbReference>